<keyword evidence="3" id="KW-1185">Reference proteome</keyword>
<sequence length="188" mass="21082">MQLNRRDLILVLAAPLALGACSSMRSGPRQVDVSERRLLDLISRQFPLKKRYLELFEVELSDPSLRLMPEENRIGTRLNFAANTLLNRSEPWTGQMALSYGLRYEPSDQTVRLDAVRLDGFDLGGVPAAYVKPLRGAGTHLAENLLQNLEVHKFKSQELRSVEGFGYQPGQLTVVPGGLRLQLDPLTR</sequence>
<evidence type="ECO:0000313" key="3">
    <source>
        <dbReference type="Proteomes" id="UP000185657"/>
    </source>
</evidence>
<reference evidence="2 3" key="1">
    <citation type="submission" date="2016-02" db="EMBL/GenBank/DDBJ databases">
        <title>Draft genome sequence of Hydrogenophaga sp. LPB0072.</title>
        <authorList>
            <person name="Shin S.-K."/>
            <person name="Yi H."/>
        </authorList>
    </citation>
    <scope>NUCLEOTIDE SEQUENCE [LARGE SCALE GENOMIC DNA]</scope>
    <source>
        <strain evidence="2 3">LPB0072</strain>
    </source>
</reference>
<protein>
    <recommendedName>
        <fullName evidence="5">DUF1439 domain-containing protein</fullName>
    </recommendedName>
</protein>
<evidence type="ECO:0000313" key="4">
    <source>
        <dbReference type="Proteomes" id="UP000185680"/>
    </source>
</evidence>
<name>A0A167IUT0_9BURK</name>
<evidence type="ECO:0000313" key="1">
    <source>
        <dbReference type="EMBL" id="AOW14352.1"/>
    </source>
</evidence>
<dbReference type="RefSeq" id="WP_066085830.1">
    <property type="nucleotide sequence ID" value="NZ_CP017476.1"/>
</dbReference>
<proteinExistence type="predicted"/>
<gene>
    <name evidence="1" type="ORF">LPB072_17420</name>
    <name evidence="2" type="ORF">LPB72_03615</name>
</gene>
<evidence type="ECO:0008006" key="5">
    <source>
        <dbReference type="Google" id="ProtNLM"/>
    </source>
</evidence>
<dbReference type="EMBL" id="LVWD01000003">
    <property type="protein sequence ID" value="OAD43624.1"/>
    <property type="molecule type" value="Genomic_DNA"/>
</dbReference>
<dbReference type="EMBL" id="CP017476">
    <property type="protein sequence ID" value="AOW14352.1"/>
    <property type="molecule type" value="Genomic_DNA"/>
</dbReference>
<accession>A0A167IUT0</accession>
<dbReference type="KEGG" id="hyl:LPB072_17420"/>
<dbReference type="OrthoDB" id="8535650at2"/>
<dbReference type="AlphaFoldDB" id="A0A167IUT0"/>
<dbReference type="STRING" id="1763535.LPB072_17420"/>
<reference evidence="1 4" key="2">
    <citation type="submission" date="2016-10" db="EMBL/GenBank/DDBJ databases">
        <title>Hydorgenophaga sp. LPB0072 isolated from gastropod.</title>
        <authorList>
            <person name="Kim E."/>
            <person name="Yi H."/>
        </authorList>
    </citation>
    <scope>NUCLEOTIDE SEQUENCE [LARGE SCALE GENOMIC DNA]</scope>
    <source>
        <strain evidence="1 4">LPB0072</strain>
    </source>
</reference>
<organism evidence="1 4">
    <name type="scientific">Hydrogenophaga crassostreae</name>
    <dbReference type="NCBI Taxonomy" id="1763535"/>
    <lineage>
        <taxon>Bacteria</taxon>
        <taxon>Pseudomonadati</taxon>
        <taxon>Pseudomonadota</taxon>
        <taxon>Betaproteobacteria</taxon>
        <taxon>Burkholderiales</taxon>
        <taxon>Comamonadaceae</taxon>
        <taxon>Hydrogenophaga</taxon>
    </lineage>
</organism>
<dbReference type="Gene3D" id="3.15.10.40">
    <property type="entry name" value="Uncharacterised protein PF07273, DUF1439"/>
    <property type="match status" value="1"/>
</dbReference>
<dbReference type="Proteomes" id="UP000185657">
    <property type="component" value="Unassembled WGS sequence"/>
</dbReference>
<evidence type="ECO:0000313" key="2">
    <source>
        <dbReference type="EMBL" id="OAD43624.1"/>
    </source>
</evidence>
<dbReference type="PROSITE" id="PS51257">
    <property type="entry name" value="PROKAR_LIPOPROTEIN"/>
    <property type="match status" value="1"/>
</dbReference>
<dbReference type="Proteomes" id="UP000185680">
    <property type="component" value="Chromosome"/>
</dbReference>